<keyword evidence="2" id="KW-1185">Reference proteome</keyword>
<accession>A0A8D2L6B5</accession>
<evidence type="ECO:0000313" key="2">
    <source>
        <dbReference type="Proteomes" id="UP000694545"/>
    </source>
</evidence>
<dbReference type="Ensembl" id="ENSVKKT00000018109.1">
    <property type="protein sequence ID" value="ENSVKKP00000017670.1"/>
    <property type="gene ID" value="ENSVKKG00000012067.1"/>
</dbReference>
<organism evidence="1 2">
    <name type="scientific">Varanus komodoensis</name>
    <name type="common">Komodo dragon</name>
    <dbReference type="NCBI Taxonomy" id="61221"/>
    <lineage>
        <taxon>Eukaryota</taxon>
        <taxon>Metazoa</taxon>
        <taxon>Chordata</taxon>
        <taxon>Craniata</taxon>
        <taxon>Vertebrata</taxon>
        <taxon>Euteleostomi</taxon>
        <taxon>Lepidosauria</taxon>
        <taxon>Squamata</taxon>
        <taxon>Bifurcata</taxon>
        <taxon>Unidentata</taxon>
        <taxon>Episquamata</taxon>
        <taxon>Toxicofera</taxon>
        <taxon>Anguimorpha</taxon>
        <taxon>Paleoanguimorpha</taxon>
        <taxon>Varanoidea</taxon>
        <taxon>Varanidae</taxon>
        <taxon>Varanus</taxon>
    </lineage>
</organism>
<proteinExistence type="predicted"/>
<dbReference type="AlphaFoldDB" id="A0A8D2L6B5"/>
<dbReference type="Proteomes" id="UP000694545">
    <property type="component" value="Unplaced"/>
</dbReference>
<reference evidence="1" key="1">
    <citation type="submission" date="2025-08" db="UniProtKB">
        <authorList>
            <consortium name="Ensembl"/>
        </authorList>
    </citation>
    <scope>IDENTIFICATION</scope>
</reference>
<protein>
    <submittedName>
        <fullName evidence="1">Uncharacterized protein</fullName>
    </submittedName>
</protein>
<reference evidence="1" key="2">
    <citation type="submission" date="2025-09" db="UniProtKB">
        <authorList>
            <consortium name="Ensembl"/>
        </authorList>
    </citation>
    <scope>IDENTIFICATION</scope>
</reference>
<evidence type="ECO:0000313" key="1">
    <source>
        <dbReference type="Ensembl" id="ENSVKKP00000017670.1"/>
    </source>
</evidence>
<name>A0A8D2L6B5_VARKO</name>
<sequence>MPVQLLPGWRLAQGRFSQKGALLQHVAAIEPTQEGCGTQSHPACFPPRELSSFASPGLLHMEPAPEARMQSPCVSGPGGVAGMFWHGGRGVTGARRCTGRTAAQARASHQHCSRPSVPCPAPPACLFH</sequence>